<protein>
    <recommendedName>
        <fullName evidence="5">LPXTG cell wall anchor domain-containing protein</fullName>
    </recommendedName>
</protein>
<evidence type="ECO:0000256" key="2">
    <source>
        <dbReference type="SAM" id="SignalP"/>
    </source>
</evidence>
<comment type="caution">
    <text evidence="3">The sequence shown here is derived from an EMBL/GenBank/DDBJ whole genome shotgun (WGS) entry which is preliminary data.</text>
</comment>
<proteinExistence type="predicted"/>
<feature type="signal peptide" evidence="2">
    <location>
        <begin position="1"/>
        <end position="30"/>
    </location>
</feature>
<keyword evidence="4" id="KW-1185">Reference proteome</keyword>
<organism evidence="3 4">
    <name type="scientific">Plantactinospora solaniradicis</name>
    <dbReference type="NCBI Taxonomy" id="1723736"/>
    <lineage>
        <taxon>Bacteria</taxon>
        <taxon>Bacillati</taxon>
        <taxon>Actinomycetota</taxon>
        <taxon>Actinomycetes</taxon>
        <taxon>Micromonosporales</taxon>
        <taxon>Micromonosporaceae</taxon>
        <taxon>Plantactinospora</taxon>
    </lineage>
</organism>
<name>A0ABW1KLE2_9ACTN</name>
<dbReference type="RefSeq" id="WP_377431880.1">
    <property type="nucleotide sequence ID" value="NZ_JBHSPR010000060.1"/>
</dbReference>
<evidence type="ECO:0008006" key="5">
    <source>
        <dbReference type="Google" id="ProtNLM"/>
    </source>
</evidence>
<feature type="chain" id="PRO_5047147034" description="LPXTG cell wall anchor domain-containing protein" evidence="2">
    <location>
        <begin position="31"/>
        <end position="248"/>
    </location>
</feature>
<accession>A0ABW1KLE2</accession>
<evidence type="ECO:0000313" key="4">
    <source>
        <dbReference type="Proteomes" id="UP001596203"/>
    </source>
</evidence>
<dbReference type="EMBL" id="JBHSPR010000060">
    <property type="protein sequence ID" value="MFC6022360.1"/>
    <property type="molecule type" value="Genomic_DNA"/>
</dbReference>
<evidence type="ECO:0000256" key="1">
    <source>
        <dbReference type="SAM" id="MobiDB-lite"/>
    </source>
</evidence>
<feature type="region of interest" description="Disordered" evidence="1">
    <location>
        <begin position="83"/>
        <end position="164"/>
    </location>
</feature>
<reference evidence="4" key="1">
    <citation type="journal article" date="2019" name="Int. J. Syst. Evol. Microbiol.">
        <title>The Global Catalogue of Microorganisms (GCM) 10K type strain sequencing project: providing services to taxonomists for standard genome sequencing and annotation.</title>
        <authorList>
            <consortium name="The Broad Institute Genomics Platform"/>
            <consortium name="The Broad Institute Genome Sequencing Center for Infectious Disease"/>
            <person name="Wu L."/>
            <person name="Ma J."/>
        </authorList>
    </citation>
    <scope>NUCLEOTIDE SEQUENCE [LARGE SCALE GENOMIC DNA]</scope>
    <source>
        <strain evidence="4">ZS-35-S2</strain>
    </source>
</reference>
<evidence type="ECO:0000313" key="3">
    <source>
        <dbReference type="EMBL" id="MFC6022360.1"/>
    </source>
</evidence>
<gene>
    <name evidence="3" type="ORF">ACFP2T_40165</name>
</gene>
<dbReference type="Proteomes" id="UP001596203">
    <property type="component" value="Unassembled WGS sequence"/>
</dbReference>
<sequence length="248" mass="25620">MSSKLLGKVLAGAGLGAASLLICTPGTALADGGGPGHEYDKGHIYTEPKGVKPGHKFKIYLECEHPVRKPWVSSKITGKIWLKPVEENGEREPGRPEEPDDNGQPEDPGQPSQPPGNGQPTPPPNDEQPGQPGLPEDGQPALPEDEQPQAGDEEGQGGEGGQAAYGNEHEYWAWAKVPSKTKPGHYAAKGSCDGKGKIVVLPNGSVSGGDGGVSTDTSRTAAGASLLGAAALGGFLMVRRRRTDGSLA</sequence>
<keyword evidence="2" id="KW-0732">Signal</keyword>
<feature type="compositionally biased region" description="Acidic residues" evidence="1">
    <location>
        <begin position="143"/>
        <end position="156"/>
    </location>
</feature>
<feature type="compositionally biased region" description="Basic and acidic residues" evidence="1">
    <location>
        <begin position="84"/>
        <end position="97"/>
    </location>
</feature>